<feature type="region of interest" description="Disordered" evidence="1">
    <location>
        <begin position="162"/>
        <end position="250"/>
    </location>
</feature>
<evidence type="ECO:0000313" key="3">
    <source>
        <dbReference type="EMBL" id="QIS05485.1"/>
    </source>
</evidence>
<feature type="chain" id="PRO_5026197713" evidence="2">
    <location>
        <begin position="34"/>
        <end position="269"/>
    </location>
</feature>
<feature type="compositionally biased region" description="Acidic residues" evidence="1">
    <location>
        <begin position="177"/>
        <end position="234"/>
    </location>
</feature>
<name>A0A6G9XX36_NOCBR</name>
<reference evidence="3 4" key="1">
    <citation type="journal article" date="2019" name="ACS Chem. Biol.">
        <title>Identification and Mobilization of a Cryptic Antibiotic Biosynthesis Gene Locus from a Human-Pathogenic Nocardia Isolate.</title>
        <authorList>
            <person name="Herisse M."/>
            <person name="Ishida K."/>
            <person name="Porter J.L."/>
            <person name="Howden B."/>
            <person name="Hertweck C."/>
            <person name="Stinear T.P."/>
            <person name="Pidot S.J."/>
        </authorList>
    </citation>
    <scope>NUCLEOTIDE SEQUENCE [LARGE SCALE GENOMIC DNA]</scope>
    <source>
        <strain evidence="3 4">AUSMDU00024985</strain>
    </source>
</reference>
<evidence type="ECO:0000256" key="1">
    <source>
        <dbReference type="SAM" id="MobiDB-lite"/>
    </source>
</evidence>
<organism evidence="3 4">
    <name type="scientific">Nocardia brasiliensis</name>
    <dbReference type="NCBI Taxonomy" id="37326"/>
    <lineage>
        <taxon>Bacteria</taxon>
        <taxon>Bacillati</taxon>
        <taxon>Actinomycetota</taxon>
        <taxon>Actinomycetes</taxon>
        <taxon>Mycobacteriales</taxon>
        <taxon>Nocardiaceae</taxon>
        <taxon>Nocardia</taxon>
    </lineage>
</organism>
<evidence type="ECO:0000256" key="2">
    <source>
        <dbReference type="SAM" id="SignalP"/>
    </source>
</evidence>
<sequence length="269" mass="27643">MGKHSAPRNTYVPARMAMLSTVTLIGMAVSANAGAGAPVPHQGGTVGDGAATAPKPLAALPHSATPVAARHSRTQQPEIGAPARQPHRPGSRRAEPDAPVAGGTTALIESAQQLLDLGGTALQEPMRVVLEALRTALNASGATIGPEVAKGIDQLLARAVPRPAAPTPAPRHAAVVPDDEADPGEAADDTEEWAYETEESVDDVEESAYEADDSADETEDSAYETEDSPDAEDDSAARTEDSAYAADDSAYVTDDDAEWLPLALGPSVG</sequence>
<protein>
    <submittedName>
        <fullName evidence="3">Uncharacterized protein</fullName>
    </submittedName>
</protein>
<keyword evidence="2" id="KW-0732">Signal</keyword>
<dbReference type="RefSeq" id="WP_167464555.1">
    <property type="nucleotide sequence ID" value="NZ_CP046171.1"/>
</dbReference>
<gene>
    <name evidence="3" type="ORF">F5X71_27060</name>
</gene>
<dbReference type="Proteomes" id="UP000501705">
    <property type="component" value="Chromosome"/>
</dbReference>
<accession>A0A6G9XX36</accession>
<feature type="region of interest" description="Disordered" evidence="1">
    <location>
        <begin position="63"/>
        <end position="100"/>
    </location>
</feature>
<feature type="signal peptide" evidence="2">
    <location>
        <begin position="1"/>
        <end position="33"/>
    </location>
</feature>
<dbReference type="AlphaFoldDB" id="A0A6G9XX36"/>
<evidence type="ECO:0000313" key="4">
    <source>
        <dbReference type="Proteomes" id="UP000501705"/>
    </source>
</evidence>
<dbReference type="EMBL" id="CP046171">
    <property type="protein sequence ID" value="QIS05485.1"/>
    <property type="molecule type" value="Genomic_DNA"/>
</dbReference>
<proteinExistence type="predicted"/>